<dbReference type="EMBL" id="FNSV01000005">
    <property type="protein sequence ID" value="SEC45305.1"/>
    <property type="molecule type" value="Genomic_DNA"/>
</dbReference>
<reference evidence="4" key="1">
    <citation type="submission" date="2016-10" db="EMBL/GenBank/DDBJ databases">
        <authorList>
            <person name="Varghese N."/>
            <person name="Submissions S."/>
        </authorList>
    </citation>
    <scope>NUCLEOTIDE SEQUENCE [LARGE SCALE GENOMIC DNA]</scope>
    <source>
        <strain evidence="4">DSM 44498</strain>
    </source>
</reference>
<dbReference type="InterPro" id="IPR002347">
    <property type="entry name" value="SDR_fam"/>
</dbReference>
<dbReference type="PRINTS" id="PR00081">
    <property type="entry name" value="GDHRDH"/>
</dbReference>
<keyword evidence="2" id="KW-0560">Oxidoreductase</keyword>
<dbReference type="AlphaFoldDB" id="A0A1H4SM62"/>
<dbReference type="Pfam" id="PF13561">
    <property type="entry name" value="adh_short_C2"/>
    <property type="match status" value="1"/>
</dbReference>
<gene>
    <name evidence="3" type="ORF">SAMN04490239_4146</name>
</gene>
<name>A0A1H4SM62_9NOCA</name>
<dbReference type="FunFam" id="3.40.50.720:FF:000084">
    <property type="entry name" value="Short-chain dehydrogenase reductase"/>
    <property type="match status" value="1"/>
</dbReference>
<sequence>MSTVANWAERVAVVTGGGSGIGRAVATRLADDGYAVAVIDANDVGAKRTAEIVSGTGGRSTAYAADITDEERVRTVVGEVTSDLGEIDVLVNAAGIFDQNLDFDELTSATWERVLRVNVLGTANVMREVGTLMVERGRGAIVNIASSAGLVPRGGGSAYIASKYAVVGLTLKIAAEYAGRGVRVNAVAPGWIPTDLFTTSAAALRRAGGSVPDDPSPVGGNIPMNRPGDAQEVAAGVSFLASAAAGYITGVVLPIDGGYLVG</sequence>
<evidence type="ECO:0000313" key="3">
    <source>
        <dbReference type="EMBL" id="SEC45305.1"/>
    </source>
</evidence>
<dbReference type="OrthoDB" id="4481821at2"/>
<dbReference type="Gene3D" id="3.40.50.720">
    <property type="entry name" value="NAD(P)-binding Rossmann-like Domain"/>
    <property type="match status" value="1"/>
</dbReference>
<dbReference type="PANTHER" id="PTHR42760">
    <property type="entry name" value="SHORT-CHAIN DEHYDROGENASES/REDUCTASES FAMILY MEMBER"/>
    <property type="match status" value="1"/>
</dbReference>
<keyword evidence="4" id="KW-1185">Reference proteome</keyword>
<dbReference type="RefSeq" id="WP_083395626.1">
    <property type="nucleotide sequence ID" value="NZ_FNSV01000005.1"/>
</dbReference>
<dbReference type="InterPro" id="IPR036291">
    <property type="entry name" value="NAD(P)-bd_dom_sf"/>
</dbReference>
<proteinExistence type="inferred from homology"/>
<dbReference type="SUPFAM" id="SSF51735">
    <property type="entry name" value="NAD(P)-binding Rossmann-fold domains"/>
    <property type="match status" value="1"/>
</dbReference>
<evidence type="ECO:0000256" key="1">
    <source>
        <dbReference type="ARBA" id="ARBA00006484"/>
    </source>
</evidence>
<evidence type="ECO:0000256" key="2">
    <source>
        <dbReference type="ARBA" id="ARBA00023002"/>
    </source>
</evidence>
<comment type="similarity">
    <text evidence="1">Belongs to the short-chain dehydrogenases/reductases (SDR) family.</text>
</comment>
<dbReference type="GO" id="GO:0016616">
    <property type="term" value="F:oxidoreductase activity, acting on the CH-OH group of donors, NAD or NADP as acceptor"/>
    <property type="evidence" value="ECO:0007669"/>
    <property type="project" value="TreeGrafter"/>
</dbReference>
<protein>
    <submittedName>
        <fullName evidence="3">NAD(P)-dependent dehydrogenase, short-chain alcohol dehydrogenase family</fullName>
    </submittedName>
</protein>
<dbReference type="Proteomes" id="UP000183561">
    <property type="component" value="Unassembled WGS sequence"/>
</dbReference>
<organism evidence="3 4">
    <name type="scientific">Rhodococcus koreensis</name>
    <dbReference type="NCBI Taxonomy" id="99653"/>
    <lineage>
        <taxon>Bacteria</taxon>
        <taxon>Bacillati</taxon>
        <taxon>Actinomycetota</taxon>
        <taxon>Actinomycetes</taxon>
        <taxon>Mycobacteriales</taxon>
        <taxon>Nocardiaceae</taxon>
        <taxon>Rhodococcus</taxon>
    </lineage>
</organism>
<accession>A0A1H4SM62</accession>
<dbReference type="PRINTS" id="PR00080">
    <property type="entry name" value="SDRFAMILY"/>
</dbReference>
<dbReference type="PANTHER" id="PTHR42760:SF115">
    <property type="entry name" value="3-OXOACYL-[ACYL-CARRIER-PROTEIN] REDUCTASE FABG"/>
    <property type="match status" value="1"/>
</dbReference>
<evidence type="ECO:0000313" key="4">
    <source>
        <dbReference type="Proteomes" id="UP000183561"/>
    </source>
</evidence>